<dbReference type="Proteomes" id="UP001500683">
    <property type="component" value="Unassembled WGS sequence"/>
</dbReference>
<dbReference type="InterPro" id="IPR013785">
    <property type="entry name" value="Aldolase_TIM"/>
</dbReference>
<keyword evidence="2" id="KW-1185">Reference proteome</keyword>
<dbReference type="InterPro" id="IPR005137">
    <property type="entry name" value="BtpA"/>
</dbReference>
<accession>A0ABP7W098</accession>
<dbReference type="Gene3D" id="3.20.20.70">
    <property type="entry name" value="Aldolase class I"/>
    <property type="match status" value="1"/>
</dbReference>
<dbReference type="PIRSF" id="PIRSF005956">
    <property type="entry name" value="BtpA"/>
    <property type="match status" value="1"/>
</dbReference>
<dbReference type="EMBL" id="BAAAZG010000025">
    <property type="protein sequence ID" value="GAA4078006.1"/>
    <property type="molecule type" value="Genomic_DNA"/>
</dbReference>
<organism evidence="1 2">
    <name type="scientific">Actinomadura miaoliensis</name>
    <dbReference type="NCBI Taxonomy" id="430685"/>
    <lineage>
        <taxon>Bacteria</taxon>
        <taxon>Bacillati</taxon>
        <taxon>Actinomycetota</taxon>
        <taxon>Actinomycetes</taxon>
        <taxon>Streptosporangiales</taxon>
        <taxon>Thermomonosporaceae</taxon>
        <taxon>Actinomadura</taxon>
    </lineage>
</organism>
<gene>
    <name evidence="1" type="ORF">GCM10022214_39880</name>
</gene>
<evidence type="ECO:0000313" key="2">
    <source>
        <dbReference type="Proteomes" id="UP001500683"/>
    </source>
</evidence>
<dbReference type="PANTHER" id="PTHR21381:SF3">
    <property type="entry name" value="SGC REGION PROTEIN SGCQ-RELATED"/>
    <property type="match status" value="1"/>
</dbReference>
<dbReference type="PANTHER" id="PTHR21381">
    <property type="entry name" value="ZGC:162297"/>
    <property type="match status" value="1"/>
</dbReference>
<comment type="caution">
    <text evidence="1">The sequence shown here is derived from an EMBL/GenBank/DDBJ whole genome shotgun (WGS) entry which is preliminary data.</text>
</comment>
<proteinExistence type="predicted"/>
<protein>
    <submittedName>
        <fullName evidence="1">BtpA/SgcQ family protein</fullName>
    </submittedName>
</protein>
<dbReference type="RefSeq" id="WP_344949346.1">
    <property type="nucleotide sequence ID" value="NZ_BAAAZG010000025.1"/>
</dbReference>
<name>A0ABP7W098_9ACTN</name>
<dbReference type="SUPFAM" id="SSF51391">
    <property type="entry name" value="Thiamin phosphate synthase"/>
    <property type="match status" value="1"/>
</dbReference>
<dbReference type="Pfam" id="PF03437">
    <property type="entry name" value="BtpA"/>
    <property type="match status" value="1"/>
</dbReference>
<reference evidence="2" key="1">
    <citation type="journal article" date="2019" name="Int. J. Syst. Evol. Microbiol.">
        <title>The Global Catalogue of Microorganisms (GCM) 10K type strain sequencing project: providing services to taxonomists for standard genome sequencing and annotation.</title>
        <authorList>
            <consortium name="The Broad Institute Genomics Platform"/>
            <consortium name="The Broad Institute Genome Sequencing Center for Infectious Disease"/>
            <person name="Wu L."/>
            <person name="Ma J."/>
        </authorList>
    </citation>
    <scope>NUCLEOTIDE SEQUENCE [LARGE SCALE GENOMIC DNA]</scope>
    <source>
        <strain evidence="2">JCM 16702</strain>
    </source>
</reference>
<dbReference type="InterPro" id="IPR036206">
    <property type="entry name" value="ThiamineP_synth_sf"/>
</dbReference>
<sequence>MRVFDTLGRRKVVLGMVHLRPLPGTPLYEEGSFPEILDVAVESARALDEGGADGCLVQTVDRVYSAGEDSDPARTTAIGLITSAIVAATRPEFQVGVQLMRNALKASLAVAKVAGGGYIRAGALVGATLTTHGLVQADPLAVAEYRRKINAQQIKVIADVDSMHFKWFGEPRPTGEVARAAMQVGADAVALGHPDEDTTLEMVASVRRAAPDLPVILAGYTDHDNAARLLAAADGAFVGTCLEVGGWGGRIDVERVKEYVDIVRSLET</sequence>
<evidence type="ECO:0000313" key="1">
    <source>
        <dbReference type="EMBL" id="GAA4078006.1"/>
    </source>
</evidence>